<dbReference type="EMBL" id="LODT01000028">
    <property type="protein sequence ID" value="KYQ92809.1"/>
    <property type="molecule type" value="Genomic_DNA"/>
</dbReference>
<dbReference type="STRING" id="361077.A0A151ZFW8"/>
<feature type="domain" description="Myosin motor" evidence="9">
    <location>
        <begin position="7"/>
        <end position="823"/>
    </location>
</feature>
<organism evidence="10 11">
    <name type="scientific">Tieghemostelium lacteum</name>
    <name type="common">Slime mold</name>
    <name type="synonym">Dictyostelium lacteum</name>
    <dbReference type="NCBI Taxonomy" id="361077"/>
    <lineage>
        <taxon>Eukaryota</taxon>
        <taxon>Amoebozoa</taxon>
        <taxon>Evosea</taxon>
        <taxon>Eumycetozoa</taxon>
        <taxon>Dictyostelia</taxon>
        <taxon>Dictyosteliales</taxon>
        <taxon>Raperosteliaceae</taxon>
        <taxon>Tieghemostelium</taxon>
    </lineage>
</organism>
<evidence type="ECO:0000256" key="7">
    <source>
        <dbReference type="PROSITE-ProRule" id="PRU00782"/>
    </source>
</evidence>
<evidence type="ECO:0000256" key="1">
    <source>
        <dbReference type="ARBA" id="ARBA00008314"/>
    </source>
</evidence>
<feature type="compositionally biased region" description="Pro residues" evidence="8">
    <location>
        <begin position="188"/>
        <end position="220"/>
    </location>
</feature>
<dbReference type="Pfam" id="PF00063">
    <property type="entry name" value="Myosin_head"/>
    <property type="match status" value="2"/>
</dbReference>
<dbReference type="InterPro" id="IPR027417">
    <property type="entry name" value="P-loop_NTPase"/>
</dbReference>
<evidence type="ECO:0000256" key="6">
    <source>
        <dbReference type="ARBA" id="ARBA00023203"/>
    </source>
</evidence>
<feature type="region of interest" description="Disordered" evidence="8">
    <location>
        <begin position="153"/>
        <end position="268"/>
    </location>
</feature>
<evidence type="ECO:0000256" key="8">
    <source>
        <dbReference type="SAM" id="MobiDB-lite"/>
    </source>
</evidence>
<dbReference type="PANTHER" id="PTHR13140">
    <property type="entry name" value="MYOSIN"/>
    <property type="match status" value="1"/>
</dbReference>
<keyword evidence="2 7" id="KW-0547">Nucleotide-binding</keyword>
<dbReference type="InterPro" id="IPR036961">
    <property type="entry name" value="Kinesin_motor_dom_sf"/>
</dbReference>
<keyword evidence="3 7" id="KW-0067">ATP-binding</keyword>
<evidence type="ECO:0000256" key="5">
    <source>
        <dbReference type="ARBA" id="ARBA00023175"/>
    </source>
</evidence>
<dbReference type="InterPro" id="IPR001609">
    <property type="entry name" value="Myosin_head_motor_dom-like"/>
</dbReference>
<dbReference type="FunCoup" id="A0A151ZFW8">
    <property type="interactions" value="6"/>
</dbReference>
<dbReference type="OrthoDB" id="6108017at2759"/>
<gene>
    <name evidence="10" type="ORF">DLAC_05393</name>
</gene>
<dbReference type="PRINTS" id="PR00193">
    <property type="entry name" value="MYOSINHEAVY"/>
</dbReference>
<accession>A0A151ZFW8</accession>
<keyword evidence="5 7" id="KW-0505">Motor protein</keyword>
<keyword evidence="4 7" id="KW-0518">Myosin</keyword>
<dbReference type="GO" id="GO:0043327">
    <property type="term" value="P:chemotaxis to cAMP"/>
    <property type="evidence" value="ECO:0007669"/>
    <property type="project" value="TreeGrafter"/>
</dbReference>
<evidence type="ECO:0000256" key="4">
    <source>
        <dbReference type="ARBA" id="ARBA00023123"/>
    </source>
</evidence>
<dbReference type="GO" id="GO:0120025">
    <property type="term" value="C:plasma membrane bounded cell projection"/>
    <property type="evidence" value="ECO:0007669"/>
    <property type="project" value="UniProtKB-ARBA"/>
</dbReference>
<dbReference type="GO" id="GO:0007015">
    <property type="term" value="P:actin filament organization"/>
    <property type="evidence" value="ECO:0007669"/>
    <property type="project" value="TreeGrafter"/>
</dbReference>
<dbReference type="GO" id="GO:0000146">
    <property type="term" value="F:microfilament motor activity"/>
    <property type="evidence" value="ECO:0007669"/>
    <property type="project" value="TreeGrafter"/>
</dbReference>
<dbReference type="AlphaFoldDB" id="A0A151ZFW8"/>
<dbReference type="Gene3D" id="1.20.120.720">
    <property type="entry name" value="Myosin VI head, motor domain, U50 subdomain"/>
    <property type="match status" value="1"/>
</dbReference>
<protein>
    <submittedName>
        <fullName evidence="10">Myosin IK</fullName>
    </submittedName>
</protein>
<evidence type="ECO:0000259" key="9">
    <source>
        <dbReference type="PROSITE" id="PS51456"/>
    </source>
</evidence>
<dbReference type="GO" id="GO:0005886">
    <property type="term" value="C:plasma membrane"/>
    <property type="evidence" value="ECO:0007669"/>
    <property type="project" value="TreeGrafter"/>
</dbReference>
<feature type="binding site" evidence="7">
    <location>
        <begin position="101"/>
        <end position="108"/>
    </location>
    <ligand>
        <name>ATP</name>
        <dbReference type="ChEBI" id="CHEBI:30616"/>
    </ligand>
</feature>
<keyword evidence="6 7" id="KW-0009">Actin-binding</keyword>
<dbReference type="GO" id="GO:0005524">
    <property type="term" value="F:ATP binding"/>
    <property type="evidence" value="ECO:0007669"/>
    <property type="project" value="UniProtKB-UniRule"/>
</dbReference>
<dbReference type="Proteomes" id="UP000076078">
    <property type="component" value="Unassembled WGS sequence"/>
</dbReference>
<evidence type="ECO:0000256" key="2">
    <source>
        <dbReference type="ARBA" id="ARBA00022741"/>
    </source>
</evidence>
<name>A0A151ZFW8_TIELA</name>
<dbReference type="InParanoid" id="A0A151ZFW8"/>
<evidence type="ECO:0000313" key="10">
    <source>
        <dbReference type="EMBL" id="KYQ92809.1"/>
    </source>
</evidence>
<dbReference type="GO" id="GO:0016459">
    <property type="term" value="C:myosin complex"/>
    <property type="evidence" value="ECO:0007669"/>
    <property type="project" value="UniProtKB-KW"/>
</dbReference>
<dbReference type="PROSITE" id="PS51456">
    <property type="entry name" value="MYOSIN_MOTOR"/>
    <property type="match status" value="1"/>
</dbReference>
<evidence type="ECO:0000313" key="11">
    <source>
        <dbReference type="Proteomes" id="UP000076078"/>
    </source>
</evidence>
<dbReference type="PANTHER" id="PTHR13140:SF743">
    <property type="entry name" value="MYOSIN-K HEAVY CHAIN"/>
    <property type="match status" value="1"/>
</dbReference>
<dbReference type="GO" id="GO:0005737">
    <property type="term" value="C:cytoplasm"/>
    <property type="evidence" value="ECO:0007669"/>
    <property type="project" value="TreeGrafter"/>
</dbReference>
<dbReference type="SUPFAM" id="SSF52540">
    <property type="entry name" value="P-loop containing nucleoside triphosphate hydrolases"/>
    <property type="match status" value="1"/>
</dbReference>
<dbReference type="SMART" id="SM00242">
    <property type="entry name" value="MYSc"/>
    <property type="match status" value="1"/>
</dbReference>
<reference evidence="10 11" key="1">
    <citation type="submission" date="2015-12" db="EMBL/GenBank/DDBJ databases">
        <title>Dictyostelia acquired genes for synthesis and detection of signals that induce cell-type specialization by lateral gene transfer from prokaryotes.</title>
        <authorList>
            <person name="Gloeckner G."/>
            <person name="Schaap P."/>
        </authorList>
    </citation>
    <scope>NUCLEOTIDE SEQUENCE [LARGE SCALE GENOMIC DNA]</scope>
    <source>
        <strain evidence="10 11">TK</strain>
    </source>
</reference>
<comment type="caution">
    <text evidence="10">The sequence shown here is derived from an EMBL/GenBank/DDBJ whole genome shotgun (WGS) entry which is preliminary data.</text>
</comment>
<keyword evidence="11" id="KW-1185">Reference proteome</keyword>
<sequence length="861" mass="95196">MFRLFSSGVDDLVLISSPSNGEVANNLGARFDRELIYTNIGEVLIALNPYKQLPITGPEFIKMYQNSPGTGEAPPHIYALAERAFRRLVDDGESQCVIISGESGAGKTVSAKLLLQYITAVSPNNSYGASVANANGGGNSLPQYDGSSELVEDEDNLPQYDGGSDPPMGRGFGLPPIGANGGGRGRAVPPPTNRAPPPQPGGGRGKPPPPVNNNRPPPSVPSGGGRGGPPPPVNGGGRGRAPPPPRGGGRGGGPPPKIVPSGSSRSNKQVDVEYIKKIILESNPLMEAIGNAKTVRNDNSSRFGKYLEIQFSDNNAPVGGQISTFLLEKTRVTFQQKHERNFHIFYQMLAGLDQGKKSEWGLTQATDFYYLAQSGCTTIEDVNDGNDFMEVQQAMDTVGISKSEQNDIFRILAAILHIGNIRFQGEPPAEIIDDTPVQWASSLLGVDPQFLAQSLNHRQIQSGSVRHTQYAVPQNPDQAAGLRDALAKTLYDRIFEFVVARINQTMQYFGSAKVIGVLDIYGFESFDRNSLEQFNINYVNERLQQIFIDLTVRGEQREYHEEGLKWKDISFFDNKIVVDLIDASKPPGIMRVLDDVCKTVHAVDSATADQKFMEKLIHAIPNHPHLLISNTGSGANEFTIKHYAGEVTYNVEEFCFKNNDNLYASIVACMQTSSYDFISNTLFPDQLGNNTISSCTYKIMNSANELVKKLSSCTPHYIRCIKPNDKKQPMNFVSSRVEYQVKYLGLLENIKVKRSGYAYRQMTRYFLDRFGKIFDQPPRSIPEFVDQICRKCPEIKNDEFEEGKSKVFVRSPETIFIMEDQLMQKLDPIGYKERAKLYKENEKLAQAKAGKHAMKAKCTLM</sequence>
<dbReference type="OMA" id="WKDISFF"/>
<dbReference type="Gene3D" id="1.20.58.530">
    <property type="match status" value="1"/>
</dbReference>
<dbReference type="GO" id="GO:0006897">
    <property type="term" value="P:endocytosis"/>
    <property type="evidence" value="ECO:0007669"/>
    <property type="project" value="TreeGrafter"/>
</dbReference>
<feature type="region of interest" description="Actin-binding" evidence="7">
    <location>
        <begin position="703"/>
        <end position="725"/>
    </location>
</feature>
<proteinExistence type="inferred from homology"/>
<comment type="similarity">
    <text evidence="1 7">Belongs to the TRAFAC class myosin-kinesin ATPase superfamily. Myosin family.</text>
</comment>
<evidence type="ECO:0000256" key="3">
    <source>
        <dbReference type="ARBA" id="ARBA00022840"/>
    </source>
</evidence>
<dbReference type="FunFam" id="1.20.58.530:FF:000007">
    <property type="entry name" value="Myosin IE"/>
    <property type="match status" value="1"/>
</dbReference>
<dbReference type="Gene3D" id="3.40.850.10">
    <property type="entry name" value="Kinesin motor domain"/>
    <property type="match status" value="3"/>
</dbReference>
<dbReference type="GO" id="GO:0051015">
    <property type="term" value="F:actin filament binding"/>
    <property type="evidence" value="ECO:0007669"/>
    <property type="project" value="TreeGrafter"/>
</dbReference>